<keyword evidence="17" id="KW-1185">Reference proteome</keyword>
<dbReference type="SUPFAM" id="SSF48150">
    <property type="entry name" value="DNA-glycosylase"/>
    <property type="match status" value="1"/>
</dbReference>
<dbReference type="GO" id="GO:0006298">
    <property type="term" value="P:mismatch repair"/>
    <property type="evidence" value="ECO:0007669"/>
    <property type="project" value="TreeGrafter"/>
</dbReference>
<dbReference type="PANTHER" id="PTHR42944">
    <property type="entry name" value="ADENINE DNA GLYCOSYLASE"/>
    <property type="match status" value="1"/>
</dbReference>
<reference evidence="16 17" key="1">
    <citation type="submission" date="2019-08" db="EMBL/GenBank/DDBJ databases">
        <title>Pelomicrobium methylotrophicum gen. nov., sp. nov. a moderately thermophilic, facultatively anaerobic, lithoautotrophic and methylotrophic bacterium isolated from a terrestrial mud volcano.</title>
        <authorList>
            <person name="Slobodkina G.B."/>
            <person name="Merkel A.Y."/>
            <person name="Slobodkin A.I."/>
        </authorList>
    </citation>
    <scope>NUCLEOTIDE SEQUENCE [LARGE SCALE GENOMIC DNA]</scope>
    <source>
        <strain evidence="16 17">SM250</strain>
    </source>
</reference>
<keyword evidence="6" id="KW-0004">4Fe-4S</keyword>
<dbReference type="Gene3D" id="1.10.1670.10">
    <property type="entry name" value="Helix-hairpin-Helix base-excision DNA repair enzymes (C-terminal)"/>
    <property type="match status" value="1"/>
</dbReference>
<evidence type="ECO:0000256" key="4">
    <source>
        <dbReference type="ARBA" id="ARBA00012045"/>
    </source>
</evidence>
<dbReference type="OrthoDB" id="5289036at2"/>
<evidence type="ECO:0000313" key="16">
    <source>
        <dbReference type="EMBL" id="TXF12877.1"/>
    </source>
</evidence>
<evidence type="ECO:0000256" key="12">
    <source>
        <dbReference type="ARBA" id="ARBA00023204"/>
    </source>
</evidence>
<dbReference type="InterPro" id="IPR044298">
    <property type="entry name" value="MIG/MutY"/>
</dbReference>
<dbReference type="GO" id="GO:0046872">
    <property type="term" value="F:metal ion binding"/>
    <property type="evidence" value="ECO:0007669"/>
    <property type="project" value="UniProtKB-UniRule"/>
</dbReference>
<dbReference type="GO" id="GO:0051539">
    <property type="term" value="F:4 iron, 4 sulfur cluster binding"/>
    <property type="evidence" value="ECO:0007669"/>
    <property type="project" value="UniProtKB-UniRule"/>
</dbReference>
<dbReference type="SMART" id="SM00525">
    <property type="entry name" value="FES"/>
    <property type="match status" value="1"/>
</dbReference>
<comment type="cofactor">
    <cofactor evidence="14">
        <name>[4Fe-4S] cluster</name>
        <dbReference type="ChEBI" id="CHEBI:49883"/>
    </cofactor>
    <text evidence="14">Binds 1 [4Fe-4S] cluster.</text>
</comment>
<dbReference type="RefSeq" id="WP_147798958.1">
    <property type="nucleotide sequence ID" value="NZ_VPFL01000004.1"/>
</dbReference>
<accession>A0A5C7EKT3</accession>
<gene>
    <name evidence="16" type="primary">mutY</name>
    <name evidence="16" type="ORF">FR698_04375</name>
</gene>
<comment type="similarity">
    <text evidence="3 14">Belongs to the Nth/MutY family.</text>
</comment>
<sequence>MSFADRLIDWQRRAGRHDLPWQRRRDPYGVWVAEIMLQQTQVATVIPYYQRFLERFPSAAALAEADLDEVLQLWSGLGYYSRARHLHRAAREIVERWGGVFPKRVEDIARLPGVGRSTAAAIAVFAFGARAAILDGNVKRVLARCFGIEGYPGTPAVERRLWRQAESLLPERDVAAYTQALMDLGALVCTRARPRCEACPVAGDCVARLTGRAEQLPTPRPRRPLPLRQVQWLVVLRHDEVLLEKRPPAGLWGGLWSFPEIAVEEDATAWCERALQASAQALTPLEPFDHVFTHFALRIHPQLVRVRRVPARAAQPGWLWIPIDEAARAAVPTPVRKVLAAVGSPGP</sequence>
<evidence type="ECO:0000256" key="11">
    <source>
        <dbReference type="ARBA" id="ARBA00023014"/>
    </source>
</evidence>
<keyword evidence="12" id="KW-0234">DNA repair</keyword>
<keyword evidence="10 14" id="KW-0408">Iron</keyword>
<dbReference type="InterPro" id="IPR023170">
    <property type="entry name" value="HhH_base_excis_C"/>
</dbReference>
<evidence type="ECO:0000259" key="15">
    <source>
        <dbReference type="SMART" id="SM00478"/>
    </source>
</evidence>
<evidence type="ECO:0000256" key="10">
    <source>
        <dbReference type="ARBA" id="ARBA00023004"/>
    </source>
</evidence>
<dbReference type="AlphaFoldDB" id="A0A5C7EKT3"/>
<evidence type="ECO:0000256" key="13">
    <source>
        <dbReference type="ARBA" id="ARBA00023295"/>
    </source>
</evidence>
<dbReference type="Proteomes" id="UP000321201">
    <property type="component" value="Unassembled WGS sequence"/>
</dbReference>
<dbReference type="SMART" id="SM00478">
    <property type="entry name" value="ENDO3c"/>
    <property type="match status" value="1"/>
</dbReference>
<dbReference type="InterPro" id="IPR003265">
    <property type="entry name" value="HhH-GPD_domain"/>
</dbReference>
<dbReference type="InParanoid" id="A0A5C7EKT3"/>
<evidence type="ECO:0000256" key="1">
    <source>
        <dbReference type="ARBA" id="ARBA00000843"/>
    </source>
</evidence>
<keyword evidence="13 14" id="KW-0326">Glycosidase</keyword>
<dbReference type="PROSITE" id="PS01155">
    <property type="entry name" value="ENDONUCLEASE_III_2"/>
    <property type="match status" value="1"/>
</dbReference>
<proteinExistence type="inferred from homology"/>
<dbReference type="PROSITE" id="PS00764">
    <property type="entry name" value="ENDONUCLEASE_III_1"/>
    <property type="match status" value="1"/>
</dbReference>
<dbReference type="Gene3D" id="3.90.79.10">
    <property type="entry name" value="Nucleoside Triphosphate Pyrophosphohydrolase"/>
    <property type="match status" value="1"/>
</dbReference>
<dbReference type="InterPro" id="IPR004036">
    <property type="entry name" value="Endonuclease-III-like_CS2"/>
</dbReference>
<comment type="catalytic activity">
    <reaction evidence="1 14">
        <text>Hydrolyzes free adenine bases from 7,8-dihydro-8-oxoguanine:adenine mismatched double-stranded DNA, leaving an apurinic site.</text>
        <dbReference type="EC" id="3.2.2.31"/>
    </reaction>
</comment>
<dbReference type="GO" id="GO:0006284">
    <property type="term" value="P:base-excision repair"/>
    <property type="evidence" value="ECO:0007669"/>
    <property type="project" value="UniProtKB-UniRule"/>
</dbReference>
<keyword evidence="9" id="KW-0378">Hydrolase</keyword>
<dbReference type="Pfam" id="PF00730">
    <property type="entry name" value="HhH-GPD"/>
    <property type="match status" value="1"/>
</dbReference>
<evidence type="ECO:0000256" key="8">
    <source>
        <dbReference type="ARBA" id="ARBA00022763"/>
    </source>
</evidence>
<keyword evidence="7" id="KW-0479">Metal-binding</keyword>
<dbReference type="InterPro" id="IPR004035">
    <property type="entry name" value="Endouclease-III_FeS-bd_BS"/>
</dbReference>
<dbReference type="GO" id="GO:0034039">
    <property type="term" value="F:8-oxo-7,8-dihydroguanine DNA N-glycosylase activity"/>
    <property type="evidence" value="ECO:0007669"/>
    <property type="project" value="TreeGrafter"/>
</dbReference>
<dbReference type="InterPro" id="IPR003651">
    <property type="entry name" value="Endonuclease3_FeS-loop_motif"/>
</dbReference>
<dbReference type="InterPro" id="IPR005760">
    <property type="entry name" value="A/G_AdeGlyc_MutY"/>
</dbReference>
<dbReference type="FunFam" id="1.10.340.30:FF:000002">
    <property type="entry name" value="Adenine DNA glycosylase"/>
    <property type="match status" value="1"/>
</dbReference>
<dbReference type="GO" id="GO:0035485">
    <property type="term" value="F:adenine/guanine mispair binding"/>
    <property type="evidence" value="ECO:0007669"/>
    <property type="project" value="TreeGrafter"/>
</dbReference>
<comment type="caution">
    <text evidence="16">The sequence shown here is derived from an EMBL/GenBank/DDBJ whole genome shotgun (WGS) entry which is preliminary data.</text>
</comment>
<dbReference type="NCBIfam" id="TIGR01084">
    <property type="entry name" value="mutY"/>
    <property type="match status" value="1"/>
</dbReference>
<dbReference type="InterPro" id="IPR029119">
    <property type="entry name" value="MutY_C"/>
</dbReference>
<organism evidence="16 17">
    <name type="scientific">Pelomicrobium methylotrophicum</name>
    <dbReference type="NCBI Taxonomy" id="2602750"/>
    <lineage>
        <taxon>Bacteria</taxon>
        <taxon>Pseudomonadati</taxon>
        <taxon>Pseudomonadota</taxon>
        <taxon>Hydrogenophilia</taxon>
        <taxon>Hydrogenophilia incertae sedis</taxon>
        <taxon>Pelomicrobium</taxon>
    </lineage>
</organism>
<dbReference type="SUPFAM" id="SSF55811">
    <property type="entry name" value="Nudix"/>
    <property type="match status" value="1"/>
</dbReference>
<dbReference type="Gene3D" id="1.10.340.30">
    <property type="entry name" value="Hypothetical protein, domain 2"/>
    <property type="match status" value="1"/>
</dbReference>
<evidence type="ECO:0000256" key="6">
    <source>
        <dbReference type="ARBA" id="ARBA00022485"/>
    </source>
</evidence>
<dbReference type="FunCoup" id="A0A5C7EKT3">
    <property type="interactions" value="379"/>
</dbReference>
<evidence type="ECO:0000256" key="5">
    <source>
        <dbReference type="ARBA" id="ARBA00022023"/>
    </source>
</evidence>
<evidence type="ECO:0000313" key="17">
    <source>
        <dbReference type="Proteomes" id="UP000321201"/>
    </source>
</evidence>
<dbReference type="CDD" id="cd00056">
    <property type="entry name" value="ENDO3c"/>
    <property type="match status" value="1"/>
</dbReference>
<evidence type="ECO:0000256" key="3">
    <source>
        <dbReference type="ARBA" id="ARBA00008343"/>
    </source>
</evidence>
<evidence type="ECO:0000256" key="14">
    <source>
        <dbReference type="RuleBase" id="RU365096"/>
    </source>
</evidence>
<evidence type="ECO:0000256" key="7">
    <source>
        <dbReference type="ARBA" id="ARBA00022723"/>
    </source>
</evidence>
<keyword evidence="11" id="KW-0411">Iron-sulfur</keyword>
<dbReference type="PANTHER" id="PTHR42944:SF1">
    <property type="entry name" value="ADENINE DNA GLYCOSYLASE"/>
    <property type="match status" value="1"/>
</dbReference>
<dbReference type="EC" id="3.2.2.31" evidence="4 14"/>
<name>A0A5C7EKT3_9PROT</name>
<dbReference type="CDD" id="cd03431">
    <property type="entry name" value="NUDIX_DNA_Glycosylase_C-MutY"/>
    <property type="match status" value="1"/>
</dbReference>
<dbReference type="EMBL" id="VPFL01000004">
    <property type="protein sequence ID" value="TXF12877.1"/>
    <property type="molecule type" value="Genomic_DNA"/>
</dbReference>
<dbReference type="InterPro" id="IPR000445">
    <property type="entry name" value="HhH_motif"/>
</dbReference>
<dbReference type="Pfam" id="PF14815">
    <property type="entry name" value="NUDIX_4"/>
    <property type="match status" value="1"/>
</dbReference>
<dbReference type="Pfam" id="PF00633">
    <property type="entry name" value="HHH"/>
    <property type="match status" value="1"/>
</dbReference>
<evidence type="ECO:0000256" key="2">
    <source>
        <dbReference type="ARBA" id="ARBA00002933"/>
    </source>
</evidence>
<dbReference type="InterPro" id="IPR015797">
    <property type="entry name" value="NUDIX_hydrolase-like_dom_sf"/>
</dbReference>
<evidence type="ECO:0000256" key="9">
    <source>
        <dbReference type="ARBA" id="ARBA00022801"/>
    </source>
</evidence>
<dbReference type="GO" id="GO:0000701">
    <property type="term" value="F:purine-specific mismatch base pair DNA N-glycosylase activity"/>
    <property type="evidence" value="ECO:0007669"/>
    <property type="project" value="UniProtKB-EC"/>
</dbReference>
<keyword evidence="8 14" id="KW-0227">DNA damage</keyword>
<feature type="domain" description="HhH-GPD" evidence="15">
    <location>
        <begin position="36"/>
        <end position="187"/>
    </location>
</feature>
<dbReference type="GO" id="GO:0032357">
    <property type="term" value="F:oxidized purine DNA binding"/>
    <property type="evidence" value="ECO:0007669"/>
    <property type="project" value="TreeGrafter"/>
</dbReference>
<comment type="function">
    <text evidence="2">Adenine glycosylase active on G-A mispairs. MutY also corrects error-prone DNA synthesis past GO lesions which are due to the oxidatively damaged form of guanine: 7,8-dihydro-8-oxoguanine (8-oxo-dGTP).</text>
</comment>
<dbReference type="InterPro" id="IPR011257">
    <property type="entry name" value="DNA_glycosylase"/>
</dbReference>
<protein>
    <recommendedName>
        <fullName evidence="5 14">Adenine DNA glycosylase</fullName>
        <ecNumber evidence="4 14">3.2.2.31</ecNumber>
    </recommendedName>
</protein>